<keyword evidence="1" id="KW-0472">Membrane</keyword>
<dbReference type="OrthoDB" id="9177212at2"/>
<comment type="caution">
    <text evidence="2">The sequence shown here is derived from an EMBL/GenBank/DDBJ whole genome shotgun (WGS) entry which is preliminary data.</text>
</comment>
<feature type="transmembrane region" description="Helical" evidence="1">
    <location>
        <begin position="880"/>
        <end position="902"/>
    </location>
</feature>
<feature type="transmembrane region" description="Helical" evidence="1">
    <location>
        <begin position="933"/>
        <end position="959"/>
    </location>
</feature>
<dbReference type="InterPro" id="IPR001036">
    <property type="entry name" value="Acrflvin-R"/>
</dbReference>
<feature type="transmembrane region" description="Helical" evidence="1">
    <location>
        <begin position="909"/>
        <end position="927"/>
    </location>
</feature>
<dbReference type="Proteomes" id="UP000180088">
    <property type="component" value="Unassembled WGS sequence"/>
</dbReference>
<dbReference type="InterPro" id="IPR027463">
    <property type="entry name" value="AcrB_DN_DC_subdom"/>
</dbReference>
<feature type="transmembrane region" description="Helical" evidence="1">
    <location>
        <begin position="431"/>
        <end position="452"/>
    </location>
</feature>
<dbReference type="Gene3D" id="3.30.70.1440">
    <property type="entry name" value="Multidrug efflux transporter AcrB pore domain"/>
    <property type="match status" value="1"/>
</dbReference>
<dbReference type="PRINTS" id="PR00702">
    <property type="entry name" value="ACRIFLAVINRP"/>
</dbReference>
<dbReference type="SUPFAM" id="SSF82714">
    <property type="entry name" value="Multidrug efflux transporter AcrB TolC docking domain, DN and DC subdomains"/>
    <property type="match status" value="1"/>
</dbReference>
<dbReference type="Gene3D" id="3.30.70.1430">
    <property type="entry name" value="Multidrug efflux transporter AcrB pore domain"/>
    <property type="match status" value="2"/>
</dbReference>
<evidence type="ECO:0000256" key="1">
    <source>
        <dbReference type="SAM" id="Phobius"/>
    </source>
</evidence>
<feature type="transmembrane region" description="Helical" evidence="1">
    <location>
        <begin position="386"/>
        <end position="410"/>
    </location>
</feature>
<evidence type="ECO:0000313" key="3">
    <source>
        <dbReference type="Proteomes" id="UP000180088"/>
    </source>
</evidence>
<feature type="transmembrane region" description="Helical" evidence="1">
    <location>
        <begin position="984"/>
        <end position="1003"/>
    </location>
</feature>
<evidence type="ECO:0000313" key="2">
    <source>
        <dbReference type="EMBL" id="OHX12842.1"/>
    </source>
</evidence>
<dbReference type="PANTHER" id="PTHR32063">
    <property type="match status" value="1"/>
</dbReference>
<dbReference type="SUPFAM" id="SSF82866">
    <property type="entry name" value="Multidrug efflux transporter AcrB transmembrane domain"/>
    <property type="match status" value="2"/>
</dbReference>
<sequence>MWIVETALKRPYTFIVMAIIILLATPLAIMRTPVDVLPEIDIPVISVIWGYGGLAPQQMADRITQTHERVLTTTVNDIEHIESQSLSGISIIKIFFQPNVNIQTAIAQVVAVSQAVVKQMPPGATAPLIIKYTASSVPVIQLGLSSKSMSEQDVFDTAVNILRPQLVTIPGIAITYPYGGKVRLLSVDLDTRAIAAKGLTPADVVNAVNSQNLALPSGTAKIGGTEYNVELNGSPDTIAGLNNIPVKTVNGATVFLREVAHVRDGFSPQTNIVKQNGQRGLMMSIYKNGGASTLDVVNHLKEKLPSLLPLLPKSIQISLLADQSIFVKTAVSGVIHEALVAAVLTAVMLLLFLGNWRTTSIIAISIPLSIFSSIVALHAIGETINVMTLGGLALAVGILVDDATVTIENIERHLHMGSPLYTAILDGAGEIAIPAFVSTLCICIVFVPMFFLEGVARYLFVPMAEAVVFAMLASYVLSRTLVPTLALLLMGHRHGNGRVDRWIHHVHEGFNARFERLRELYVHLLSHLLTHRKSFIAGFLGFCLASCGLYLLLGRDLFPEVDTGQIKLHVRAPTGIRIENTAVLADQVDAVIRGVIPPADLDSIIDNIGLPYSGINLSYSNSGTIGTLDDEVLISLKPDHQPSSGYIDALPKVLEKRFPGVEFFFQPADIITQILNFGSPAAIDVQIVGKSQADNAAFAGRLLSRIKAVPGAADVHVHQRLDSPSIQLAMDRARMQGMGIAPLDVAQNLLLPLSGSQQTQPAFWLNPANSIVYNLQAQTPQYQISTLDQLMQLPINPAGGRAASQQTLGNLVSAAPGREAAIVTRYNILPSIDLYASARGRDLGSVAGAIQQIIAEEQVHLPKGSQIHMRGQVETMQSSYLGLGVGILGAIVLVYLLIVVNFQSWLDPFIIISALPAALAGIAWLLILTGTDLSVPALTGAIMTMGVATANSILVVSFARQRLHEGLPPLSAALEAGATRLRPVLMTALAMIIGMIPMAIGIGEGSEQNAPLGRAVIGGLLFATVSTLLFVPVVFASFHRYLAKRKQHAADAAANARTPAQDA</sequence>
<feature type="transmembrane region" description="Helical" evidence="1">
    <location>
        <begin position="12"/>
        <end position="30"/>
    </location>
</feature>
<dbReference type="EMBL" id="MKCS01000001">
    <property type="protein sequence ID" value="OHX12842.1"/>
    <property type="molecule type" value="Genomic_DNA"/>
</dbReference>
<feature type="transmembrane region" description="Helical" evidence="1">
    <location>
        <begin position="361"/>
        <end position="380"/>
    </location>
</feature>
<reference evidence="2 3" key="1">
    <citation type="submission" date="2016-09" db="EMBL/GenBank/DDBJ databases">
        <title>Chromobacterium muskegensis sp. nov., an insecticidal bacterium isolated from Sphagnum bogs.</title>
        <authorList>
            <person name="Sparks M.E."/>
            <person name="Blackburn M.B."/>
            <person name="Gundersen-Rindal D.E."/>
            <person name="Mitchell A."/>
            <person name="Farrar R."/>
            <person name="Kuhar D."/>
        </authorList>
    </citation>
    <scope>NUCLEOTIDE SEQUENCE [LARGE SCALE GENOMIC DNA]</scope>
    <source>
        <strain evidence="2 3">37-2</strain>
    </source>
</reference>
<feature type="transmembrane region" description="Helical" evidence="1">
    <location>
        <begin position="1015"/>
        <end position="1038"/>
    </location>
</feature>
<dbReference type="SUPFAM" id="SSF82693">
    <property type="entry name" value="Multidrug efflux transporter AcrB pore domain, PN1, PN2, PC1 and PC2 subdomains"/>
    <property type="match status" value="2"/>
</dbReference>
<accession>A0A1S1WZY6</accession>
<dbReference type="PANTHER" id="PTHR32063:SF8">
    <property type="entry name" value="CATION EFFLUX PROTEIN"/>
    <property type="match status" value="1"/>
</dbReference>
<dbReference type="GO" id="GO:0042910">
    <property type="term" value="F:xenobiotic transmembrane transporter activity"/>
    <property type="evidence" value="ECO:0007669"/>
    <property type="project" value="TreeGrafter"/>
</dbReference>
<feature type="transmembrane region" description="Helical" evidence="1">
    <location>
        <begin position="334"/>
        <end position="354"/>
    </location>
</feature>
<protein>
    <submittedName>
        <fullName evidence="2">RND transporter</fullName>
    </submittedName>
</protein>
<keyword evidence="1" id="KW-0812">Transmembrane</keyword>
<feature type="transmembrane region" description="Helical" evidence="1">
    <location>
        <begin position="535"/>
        <end position="553"/>
    </location>
</feature>
<keyword evidence="1" id="KW-1133">Transmembrane helix</keyword>
<dbReference type="GO" id="GO:0005886">
    <property type="term" value="C:plasma membrane"/>
    <property type="evidence" value="ECO:0007669"/>
    <property type="project" value="TreeGrafter"/>
</dbReference>
<gene>
    <name evidence="2" type="ORF">BI347_04495</name>
</gene>
<organism evidence="2 3">
    <name type="scientific">Chromobacterium sphagni</name>
    <dbReference type="NCBI Taxonomy" id="1903179"/>
    <lineage>
        <taxon>Bacteria</taxon>
        <taxon>Pseudomonadati</taxon>
        <taxon>Pseudomonadota</taxon>
        <taxon>Betaproteobacteria</taxon>
        <taxon>Neisseriales</taxon>
        <taxon>Chromobacteriaceae</taxon>
        <taxon>Chromobacterium</taxon>
    </lineage>
</organism>
<name>A0A1S1WZY6_9NEIS</name>
<dbReference type="Pfam" id="PF00873">
    <property type="entry name" value="ACR_tran"/>
    <property type="match status" value="1"/>
</dbReference>
<proteinExistence type="predicted"/>
<dbReference type="Gene3D" id="3.30.2090.10">
    <property type="entry name" value="Multidrug efflux transporter AcrB TolC docking domain, DN and DC subdomains"/>
    <property type="match status" value="2"/>
</dbReference>
<dbReference type="AlphaFoldDB" id="A0A1S1WZY6"/>
<dbReference type="Gene3D" id="3.30.70.1320">
    <property type="entry name" value="Multidrug efflux transporter AcrB pore domain like"/>
    <property type="match status" value="1"/>
</dbReference>
<dbReference type="RefSeq" id="WP_071115394.1">
    <property type="nucleotide sequence ID" value="NZ_MKCS01000001.1"/>
</dbReference>
<dbReference type="STRING" id="1903179.BI347_04495"/>
<dbReference type="Gene3D" id="1.20.1640.10">
    <property type="entry name" value="Multidrug efflux transporter AcrB transmembrane domain"/>
    <property type="match status" value="2"/>
</dbReference>